<dbReference type="AlphaFoldDB" id="A0A4Y2HXD9"/>
<organism evidence="1 2">
    <name type="scientific">Araneus ventricosus</name>
    <name type="common">Orbweaver spider</name>
    <name type="synonym">Epeira ventricosa</name>
    <dbReference type="NCBI Taxonomy" id="182803"/>
    <lineage>
        <taxon>Eukaryota</taxon>
        <taxon>Metazoa</taxon>
        <taxon>Ecdysozoa</taxon>
        <taxon>Arthropoda</taxon>
        <taxon>Chelicerata</taxon>
        <taxon>Arachnida</taxon>
        <taxon>Araneae</taxon>
        <taxon>Araneomorphae</taxon>
        <taxon>Entelegynae</taxon>
        <taxon>Araneoidea</taxon>
        <taxon>Araneidae</taxon>
        <taxon>Araneus</taxon>
    </lineage>
</organism>
<comment type="caution">
    <text evidence="1">The sequence shown here is derived from an EMBL/GenBank/DDBJ whole genome shotgun (WGS) entry which is preliminary data.</text>
</comment>
<keyword evidence="2" id="KW-1185">Reference proteome</keyword>
<proteinExistence type="predicted"/>
<evidence type="ECO:0000313" key="2">
    <source>
        <dbReference type="Proteomes" id="UP000499080"/>
    </source>
</evidence>
<accession>A0A4Y2HXD9</accession>
<reference evidence="1 2" key="1">
    <citation type="journal article" date="2019" name="Sci. Rep.">
        <title>Orb-weaving spider Araneus ventricosus genome elucidates the spidroin gene catalogue.</title>
        <authorList>
            <person name="Kono N."/>
            <person name="Nakamura H."/>
            <person name="Ohtoshi R."/>
            <person name="Moran D.A.P."/>
            <person name="Shinohara A."/>
            <person name="Yoshida Y."/>
            <person name="Fujiwara M."/>
            <person name="Mori M."/>
            <person name="Tomita M."/>
            <person name="Arakawa K."/>
        </authorList>
    </citation>
    <scope>NUCLEOTIDE SEQUENCE [LARGE SCALE GENOMIC DNA]</scope>
</reference>
<evidence type="ECO:0000313" key="1">
    <source>
        <dbReference type="EMBL" id="GBM69905.1"/>
    </source>
</evidence>
<name>A0A4Y2HXD9_ARAVE</name>
<protein>
    <submittedName>
        <fullName evidence="1">Uncharacterized protein</fullName>
    </submittedName>
</protein>
<dbReference type="EMBL" id="BGPR01002219">
    <property type="protein sequence ID" value="GBM69905.1"/>
    <property type="molecule type" value="Genomic_DNA"/>
</dbReference>
<gene>
    <name evidence="1" type="ORF">AVEN_96423_1</name>
</gene>
<sequence length="102" mass="11582">MRSYFFPHYVGSLRSLREWLSFCGLRCRNSLLYVIVRTSTFVICPDEECFSHLIEILGNWSRVALTGTCSSLLQGVNAQDNVDQEEVGEPRRCAPNGYAFAL</sequence>
<dbReference type="Proteomes" id="UP000499080">
    <property type="component" value="Unassembled WGS sequence"/>
</dbReference>